<evidence type="ECO:0008006" key="4">
    <source>
        <dbReference type="Google" id="ProtNLM"/>
    </source>
</evidence>
<feature type="transmembrane region" description="Helical" evidence="1">
    <location>
        <begin position="12"/>
        <end position="35"/>
    </location>
</feature>
<feature type="transmembrane region" description="Helical" evidence="1">
    <location>
        <begin position="74"/>
        <end position="96"/>
    </location>
</feature>
<name>A0ABT1QB41_9NOCA</name>
<keyword evidence="1" id="KW-1133">Transmembrane helix</keyword>
<proteinExistence type="predicted"/>
<protein>
    <recommendedName>
        <fullName evidence="4">Integral membrane protein</fullName>
    </recommendedName>
</protein>
<keyword evidence="1" id="KW-0472">Membrane</keyword>
<sequence length="159" mass="18188">MDAKNYFDTRTTYNLVRIEYTAAFAVCVALAVAHIDRIDWIPALLLFFYIDVIGYVPGAIYCRLRRTNHPPRSFYVLYNVMHSAITQGAVVGAWIAAFGAQWALLAIPIHVFADRGLFGNQMKVFSTPFEPTRIQPFTDLLIAMKEQQQKEARLTQAWR</sequence>
<dbReference type="Proteomes" id="UP001524501">
    <property type="component" value="Unassembled WGS sequence"/>
</dbReference>
<organism evidence="2 3">
    <name type="scientific">Rhodococcus tibetensis</name>
    <dbReference type="NCBI Taxonomy" id="2965064"/>
    <lineage>
        <taxon>Bacteria</taxon>
        <taxon>Bacillati</taxon>
        <taxon>Actinomycetota</taxon>
        <taxon>Actinomycetes</taxon>
        <taxon>Mycobacteriales</taxon>
        <taxon>Nocardiaceae</taxon>
        <taxon>Rhodococcus</taxon>
    </lineage>
</organism>
<accession>A0ABT1QB41</accession>
<evidence type="ECO:0000256" key="1">
    <source>
        <dbReference type="SAM" id="Phobius"/>
    </source>
</evidence>
<reference evidence="2 3" key="1">
    <citation type="submission" date="2022-07" db="EMBL/GenBank/DDBJ databases">
        <title>Degradation activity of malathion, p-nitrophenol and potential low-temperature adaptation strategy of Rhodococcus sp. FXJ9.536.</title>
        <authorList>
            <person name="Huang J."/>
            <person name="Huang Y."/>
        </authorList>
    </citation>
    <scope>NUCLEOTIDE SEQUENCE [LARGE SCALE GENOMIC DNA]</scope>
    <source>
        <strain evidence="2 3">FXJ9.536</strain>
    </source>
</reference>
<feature type="transmembrane region" description="Helical" evidence="1">
    <location>
        <begin position="41"/>
        <end position="62"/>
    </location>
</feature>
<dbReference type="RefSeq" id="WP_255966759.1">
    <property type="nucleotide sequence ID" value="NZ_JANFQF010000005.1"/>
</dbReference>
<evidence type="ECO:0000313" key="2">
    <source>
        <dbReference type="EMBL" id="MCQ4118935.1"/>
    </source>
</evidence>
<comment type="caution">
    <text evidence="2">The sequence shown here is derived from an EMBL/GenBank/DDBJ whole genome shotgun (WGS) entry which is preliminary data.</text>
</comment>
<gene>
    <name evidence="2" type="ORF">NOF53_07080</name>
</gene>
<dbReference type="EMBL" id="JANFQF010000005">
    <property type="protein sequence ID" value="MCQ4118935.1"/>
    <property type="molecule type" value="Genomic_DNA"/>
</dbReference>
<keyword evidence="3" id="KW-1185">Reference proteome</keyword>
<keyword evidence="1" id="KW-0812">Transmembrane</keyword>
<evidence type="ECO:0000313" key="3">
    <source>
        <dbReference type="Proteomes" id="UP001524501"/>
    </source>
</evidence>